<feature type="compositionally biased region" description="Polar residues" evidence="1">
    <location>
        <begin position="1"/>
        <end position="11"/>
    </location>
</feature>
<sequence length="560" mass="62533">LNTPNVQTTTGRPRFLAQAAATTTSAKASSINARPPHVVAKSQPGSRSTSPNSMKSSHYLSAALRTPTNARSKIPVGSSGGSRISSRESSPGRTPVSARGVGSGNKRRFGRPYGGYRGPGSDYGEHVRRVSGAWGADSGDDASETSSICSERSLEDIADVLRRMQSNEWTDRKESLASLYHMIRSGRTFSTHELKRLTELLTKRFYDPHSQVFTAFLDVLPEFITAYKRELNEWLYTLLTRLLIRLGAPDLLDSVYKKLKTCLSIVNTSFDVHAQFTVLIRFINDNSSAPGIKAKEILLKYLQQIIQQMEPVDISNNADIRIALSKIINWSSEPKSIEMRKAAQGVILALYNLNRPEFTLMLTALPSTYQVYTWSLAFSKTLNILTQILDNEQDDIMYKVYSLRIIRELLTHHTSLFMNYIELTIFRVLKAQSEIESEITRSAEQAAHAAAEYLPADSTVRVLKPIIEQAKYPMNQSAIAMLQKTIELMNKETCIELMPEMIPPLLTVWDVHSHNLAGGESSWDSETSSVRKAAVFCLVSIYLVVGDSLRTHLHRLSASK</sequence>
<feature type="region of interest" description="Disordered" evidence="1">
    <location>
        <begin position="1"/>
        <end position="124"/>
    </location>
</feature>
<dbReference type="Gene3D" id="1.25.10.10">
    <property type="entry name" value="Leucine-rich Repeat Variant"/>
    <property type="match status" value="2"/>
</dbReference>
<dbReference type="Proteomes" id="UP000663848">
    <property type="component" value="Unassembled WGS sequence"/>
</dbReference>
<dbReference type="GO" id="GO:0072686">
    <property type="term" value="C:mitotic spindle"/>
    <property type="evidence" value="ECO:0007669"/>
    <property type="project" value="TreeGrafter"/>
</dbReference>
<evidence type="ECO:0000313" key="3">
    <source>
        <dbReference type="Proteomes" id="UP000663848"/>
    </source>
</evidence>
<dbReference type="GO" id="GO:0000776">
    <property type="term" value="C:kinetochore"/>
    <property type="evidence" value="ECO:0007669"/>
    <property type="project" value="TreeGrafter"/>
</dbReference>
<dbReference type="GO" id="GO:0005881">
    <property type="term" value="C:cytoplasmic microtubule"/>
    <property type="evidence" value="ECO:0007669"/>
    <property type="project" value="TreeGrafter"/>
</dbReference>
<protein>
    <recommendedName>
        <fullName evidence="4">TOG domain-containing protein</fullName>
    </recommendedName>
</protein>
<accession>A0A821MTI2</accession>
<dbReference type="Pfam" id="PF21040">
    <property type="entry name" value="CEP104-like_TOG"/>
    <property type="match status" value="1"/>
</dbReference>
<evidence type="ECO:0000256" key="1">
    <source>
        <dbReference type="SAM" id="MobiDB-lite"/>
    </source>
</evidence>
<feature type="compositionally biased region" description="Low complexity" evidence="1">
    <location>
        <begin position="17"/>
        <end position="30"/>
    </location>
</feature>
<reference evidence="2" key="1">
    <citation type="submission" date="2021-02" db="EMBL/GenBank/DDBJ databases">
        <authorList>
            <person name="Nowell W R."/>
        </authorList>
    </citation>
    <scope>NUCLEOTIDE SEQUENCE</scope>
</reference>
<feature type="compositionally biased region" description="Low complexity" evidence="1">
    <location>
        <begin position="81"/>
        <end position="93"/>
    </location>
</feature>
<dbReference type="GO" id="GO:0045180">
    <property type="term" value="C:basal cortex"/>
    <property type="evidence" value="ECO:0007669"/>
    <property type="project" value="TreeGrafter"/>
</dbReference>
<feature type="non-terminal residue" evidence="2">
    <location>
        <position position="1"/>
    </location>
</feature>
<dbReference type="InterPro" id="IPR016024">
    <property type="entry name" value="ARM-type_fold"/>
</dbReference>
<dbReference type="GO" id="GO:0005815">
    <property type="term" value="C:microtubule organizing center"/>
    <property type="evidence" value="ECO:0007669"/>
    <property type="project" value="TreeGrafter"/>
</dbReference>
<dbReference type="InterPro" id="IPR011989">
    <property type="entry name" value="ARM-like"/>
</dbReference>
<dbReference type="PANTHER" id="PTHR21567:SF9">
    <property type="entry name" value="CLIP-ASSOCIATING PROTEIN"/>
    <property type="match status" value="1"/>
</dbReference>
<organism evidence="2 3">
    <name type="scientific">Rotaria socialis</name>
    <dbReference type="NCBI Taxonomy" id="392032"/>
    <lineage>
        <taxon>Eukaryota</taxon>
        <taxon>Metazoa</taxon>
        <taxon>Spiralia</taxon>
        <taxon>Gnathifera</taxon>
        <taxon>Rotifera</taxon>
        <taxon>Eurotatoria</taxon>
        <taxon>Bdelloidea</taxon>
        <taxon>Philodinida</taxon>
        <taxon>Philodinidae</taxon>
        <taxon>Rotaria</taxon>
    </lineage>
</organism>
<evidence type="ECO:0000313" key="2">
    <source>
        <dbReference type="EMBL" id="CAF4775418.1"/>
    </source>
</evidence>
<evidence type="ECO:0008006" key="4">
    <source>
        <dbReference type="Google" id="ProtNLM"/>
    </source>
</evidence>
<proteinExistence type="predicted"/>
<dbReference type="PANTHER" id="PTHR21567">
    <property type="entry name" value="CLASP"/>
    <property type="match status" value="1"/>
</dbReference>
<dbReference type="EMBL" id="CAJOBR010004288">
    <property type="protein sequence ID" value="CAF4775418.1"/>
    <property type="molecule type" value="Genomic_DNA"/>
</dbReference>
<name>A0A821MTI2_9BILA</name>
<dbReference type="SUPFAM" id="SSF48371">
    <property type="entry name" value="ARM repeat"/>
    <property type="match status" value="1"/>
</dbReference>
<dbReference type="GO" id="GO:0008017">
    <property type="term" value="F:microtubule binding"/>
    <property type="evidence" value="ECO:0007669"/>
    <property type="project" value="TreeGrafter"/>
</dbReference>
<dbReference type="GO" id="GO:0040001">
    <property type="term" value="P:establishment of mitotic spindle localization"/>
    <property type="evidence" value="ECO:0007669"/>
    <property type="project" value="TreeGrafter"/>
</dbReference>
<comment type="caution">
    <text evidence="2">The sequence shown here is derived from an EMBL/GenBank/DDBJ whole genome shotgun (WGS) entry which is preliminary data.</text>
</comment>
<dbReference type="GO" id="GO:0090307">
    <property type="term" value="P:mitotic spindle assembly"/>
    <property type="evidence" value="ECO:0007669"/>
    <property type="project" value="TreeGrafter"/>
</dbReference>
<dbReference type="GO" id="GO:0005876">
    <property type="term" value="C:spindle microtubule"/>
    <property type="evidence" value="ECO:0007669"/>
    <property type="project" value="TreeGrafter"/>
</dbReference>
<gene>
    <name evidence="2" type="ORF">QYT958_LOCUS22406</name>
</gene>
<dbReference type="AlphaFoldDB" id="A0A821MTI2"/>
<feature type="compositionally biased region" description="Polar residues" evidence="1">
    <location>
        <begin position="43"/>
        <end position="59"/>
    </location>
</feature>